<evidence type="ECO:0000313" key="7">
    <source>
        <dbReference type="EMBL" id="SFR79436.1"/>
    </source>
</evidence>
<reference evidence="7 8" key="1">
    <citation type="submission" date="2016-10" db="EMBL/GenBank/DDBJ databases">
        <authorList>
            <person name="de Groot N.N."/>
        </authorList>
    </citation>
    <scope>NUCLEOTIDE SEQUENCE [LARGE SCALE GENOMIC DNA]</scope>
    <source>
        <strain evidence="7 8">F</strain>
    </source>
</reference>
<proteinExistence type="inferred from homology"/>
<evidence type="ECO:0000256" key="2">
    <source>
        <dbReference type="ARBA" id="ARBA00016109"/>
    </source>
</evidence>
<dbReference type="InterPro" id="IPR005537">
    <property type="entry name" value="RAMP_III_fam"/>
</dbReference>
<accession>A0A1I6JKA2</accession>
<dbReference type="NCBIfam" id="TIGR01903">
    <property type="entry name" value="cas5_csm4"/>
    <property type="match status" value="1"/>
</dbReference>
<evidence type="ECO:0000259" key="5">
    <source>
        <dbReference type="Pfam" id="PF03787"/>
    </source>
</evidence>
<protein>
    <recommendedName>
        <fullName evidence="2">CRISPR system Cms protein Csm4</fullName>
    </recommendedName>
</protein>
<gene>
    <name evidence="7" type="ORF">SAMN02910262_01620</name>
</gene>
<evidence type="ECO:0000256" key="1">
    <source>
        <dbReference type="ARBA" id="ARBA00005772"/>
    </source>
</evidence>
<dbReference type="GO" id="GO:0051607">
    <property type="term" value="P:defense response to virus"/>
    <property type="evidence" value="ECO:0007669"/>
    <property type="project" value="UniProtKB-KW"/>
</dbReference>
<feature type="domain" description="CRISPR type III-associated protein" evidence="5">
    <location>
        <begin position="114"/>
        <end position="199"/>
    </location>
</feature>
<evidence type="ECO:0000259" key="6">
    <source>
        <dbReference type="Pfam" id="PF17953"/>
    </source>
</evidence>
<keyword evidence="3" id="KW-0694">RNA-binding</keyword>
<dbReference type="Pfam" id="PF17953">
    <property type="entry name" value="Csm4_C"/>
    <property type="match status" value="1"/>
</dbReference>
<dbReference type="EMBL" id="FOZC01000008">
    <property type="protein sequence ID" value="SFR79436.1"/>
    <property type="molecule type" value="Genomic_DNA"/>
</dbReference>
<evidence type="ECO:0000313" key="8">
    <source>
        <dbReference type="Proteomes" id="UP000214760"/>
    </source>
</evidence>
<organism evidence="7 8">
    <name type="scientific">[Clostridium] aminophilum</name>
    <dbReference type="NCBI Taxonomy" id="1526"/>
    <lineage>
        <taxon>Bacteria</taxon>
        <taxon>Bacillati</taxon>
        <taxon>Bacillota</taxon>
        <taxon>Clostridia</taxon>
        <taxon>Lachnospirales</taxon>
        <taxon>Lachnospiraceae</taxon>
    </lineage>
</organism>
<evidence type="ECO:0000256" key="3">
    <source>
        <dbReference type="ARBA" id="ARBA00022884"/>
    </source>
</evidence>
<comment type="similarity">
    <text evidence="1">Belongs to the CRISPR-associated Csm4 family.</text>
</comment>
<keyword evidence="4" id="KW-0051">Antiviral defense</keyword>
<dbReference type="Pfam" id="PF03787">
    <property type="entry name" value="RAMPs"/>
    <property type="match status" value="1"/>
</dbReference>
<dbReference type="InterPro" id="IPR005510">
    <property type="entry name" value="Csm4"/>
</dbReference>
<dbReference type="GO" id="GO:0003723">
    <property type="term" value="F:RNA binding"/>
    <property type="evidence" value="ECO:0007669"/>
    <property type="project" value="UniProtKB-KW"/>
</dbReference>
<dbReference type="AlphaFoldDB" id="A0A1I6JKA2"/>
<dbReference type="RefSeq" id="WP_031472691.1">
    <property type="nucleotide sequence ID" value="NZ_FOZC01000008.1"/>
</dbReference>
<name>A0A1I6JKA2_9FIRM</name>
<dbReference type="InterPro" id="IPR040932">
    <property type="entry name" value="Csm4_C"/>
</dbReference>
<feature type="domain" description="Csm4 C-terminal" evidence="6">
    <location>
        <begin position="216"/>
        <end position="305"/>
    </location>
</feature>
<dbReference type="Proteomes" id="UP000214760">
    <property type="component" value="Unassembled WGS sequence"/>
</dbReference>
<sequence>MEYEIFKLRFPYGVHFGDKSLEKSNATFSADTLFSALCIEALKSAHLFDEFFEYVKNGQLLMSDGFPFVSNEFFLPKPMLQFHADDDGSSVKKKQFKRIKYVAMSMWDDFIRGNLDPEKELNLEKKIGHHESNTHVAIRGLEEAMPYRVGSYRFSDKAGLYILFGYEKKEIRDLFYKLLDRLSFSGLGGKRSAGLGRFEIFFGKIPEDIRTLLERKTDRYVSLSIGLPMDAELDSCIENASYILEKRSGFVDSADYSDQYMRKRDLYMFAAGSVFSKKFCGDVFDVSSGGKHPVYKYGKPVFIGV</sequence>
<evidence type="ECO:0000256" key="4">
    <source>
        <dbReference type="ARBA" id="ARBA00023118"/>
    </source>
</evidence>